<dbReference type="EMBL" id="VUOC01000004">
    <property type="protein sequence ID" value="KAA2239706.1"/>
    <property type="molecule type" value="Genomic_DNA"/>
</dbReference>
<dbReference type="Gene3D" id="3.40.50.200">
    <property type="entry name" value="Peptidase S8/S53 domain"/>
    <property type="match status" value="1"/>
</dbReference>
<evidence type="ECO:0000259" key="3">
    <source>
        <dbReference type="Pfam" id="PF18962"/>
    </source>
</evidence>
<comment type="similarity">
    <text evidence="1">Belongs to the peptidase S8 family.</text>
</comment>
<accession>A0A5B2VMR2</accession>
<feature type="domain" description="Secretion system C-terminal sorting" evidence="3">
    <location>
        <begin position="886"/>
        <end position="954"/>
    </location>
</feature>
<reference evidence="4 5" key="1">
    <citation type="submission" date="2019-09" db="EMBL/GenBank/DDBJ databases">
        <title>Chitinophaga ginsengihumi sp. nov., isolated from soil of ginseng rhizosphere.</title>
        <authorList>
            <person name="Lee J."/>
        </authorList>
    </citation>
    <scope>NUCLEOTIDE SEQUENCE [LARGE SCALE GENOMIC DNA]</scope>
    <source>
        <strain evidence="4 5">BN140078</strain>
    </source>
</reference>
<dbReference type="Proteomes" id="UP000324611">
    <property type="component" value="Unassembled WGS sequence"/>
</dbReference>
<comment type="caution">
    <text evidence="4">The sequence shown here is derived from an EMBL/GenBank/DDBJ whole genome shotgun (WGS) entry which is preliminary data.</text>
</comment>
<dbReference type="InterPro" id="IPR026444">
    <property type="entry name" value="Secre_tail"/>
</dbReference>
<evidence type="ECO:0000256" key="1">
    <source>
        <dbReference type="ARBA" id="ARBA00011073"/>
    </source>
</evidence>
<dbReference type="Pfam" id="PF00082">
    <property type="entry name" value="Peptidase_S8"/>
    <property type="match status" value="1"/>
</dbReference>
<dbReference type="GO" id="GO:0004252">
    <property type="term" value="F:serine-type endopeptidase activity"/>
    <property type="evidence" value="ECO:0007669"/>
    <property type="project" value="InterPro"/>
</dbReference>
<dbReference type="SUPFAM" id="SSF49785">
    <property type="entry name" value="Galactose-binding domain-like"/>
    <property type="match status" value="1"/>
</dbReference>
<dbReference type="NCBIfam" id="TIGR04183">
    <property type="entry name" value="Por_Secre_tail"/>
    <property type="match status" value="1"/>
</dbReference>
<organism evidence="4 5">
    <name type="scientific">Chitinophaga agrisoli</name>
    <dbReference type="NCBI Taxonomy" id="2607653"/>
    <lineage>
        <taxon>Bacteria</taxon>
        <taxon>Pseudomonadati</taxon>
        <taxon>Bacteroidota</taxon>
        <taxon>Chitinophagia</taxon>
        <taxon>Chitinophagales</taxon>
        <taxon>Chitinophagaceae</taxon>
        <taxon>Chitinophaga</taxon>
    </lineage>
</organism>
<dbReference type="InterPro" id="IPR051048">
    <property type="entry name" value="Peptidase_S8/S53_subtilisin"/>
</dbReference>
<evidence type="ECO:0000313" key="5">
    <source>
        <dbReference type="Proteomes" id="UP000324611"/>
    </source>
</evidence>
<dbReference type="SUPFAM" id="SSF52743">
    <property type="entry name" value="Subtilisin-like"/>
    <property type="match status" value="1"/>
</dbReference>
<evidence type="ECO:0000313" key="4">
    <source>
        <dbReference type="EMBL" id="KAA2239706.1"/>
    </source>
</evidence>
<reference evidence="4 5" key="2">
    <citation type="submission" date="2019-09" db="EMBL/GenBank/DDBJ databases">
        <authorList>
            <person name="Jin C."/>
        </authorList>
    </citation>
    <scope>NUCLEOTIDE SEQUENCE [LARGE SCALE GENOMIC DNA]</scope>
    <source>
        <strain evidence="4 5">BN140078</strain>
    </source>
</reference>
<dbReference type="GO" id="GO:0006508">
    <property type="term" value="P:proteolysis"/>
    <property type="evidence" value="ECO:0007669"/>
    <property type="project" value="InterPro"/>
</dbReference>
<name>A0A5B2VMR2_9BACT</name>
<protein>
    <submittedName>
        <fullName evidence="4">S8 family serine peptidase</fullName>
    </submittedName>
</protein>
<feature type="domain" description="Peptidase S8/S53" evidence="2">
    <location>
        <begin position="257"/>
        <end position="472"/>
    </location>
</feature>
<dbReference type="InterPro" id="IPR008979">
    <property type="entry name" value="Galactose-bd-like_sf"/>
</dbReference>
<dbReference type="InterPro" id="IPR036852">
    <property type="entry name" value="Peptidase_S8/S53_dom_sf"/>
</dbReference>
<dbReference type="AlphaFoldDB" id="A0A5B2VMR2"/>
<gene>
    <name evidence="4" type="ORF">F0L74_26300</name>
</gene>
<dbReference type="Gene3D" id="2.60.120.380">
    <property type="match status" value="1"/>
</dbReference>
<keyword evidence="5" id="KW-1185">Reference proteome</keyword>
<dbReference type="InterPro" id="IPR000209">
    <property type="entry name" value="Peptidase_S8/S53_dom"/>
</dbReference>
<sequence>MVPLIALALINALRYIISMRHIVARSLLVLLLLFLHLQLSARQQPGTDTLLKRYANLINTKAVKDSGDNAVFYLVRFRVYPGTGALNRYGIVKVLNRLYFILQQPVTDTTLLHNVVYTYPANNNWKSSDQLLRQLEKLKDHDSLRLQLTLDTSLALPEWCHIQRIQAKRFAIARVRKQDWPQFIAQAAVRSADAIRQPKTEIIISGNDMTLNRVSTVQQLYPNLQGANMTVSLKENLFDTADTDLTGRYADAGLASDIIDSHATIMGTLIAGAGNSGPEGKGAAPQARLSSSDFANLLPDDATVYGRLGIRLQNHSYGTGIENYYGAEAMAYDQQIVAMDTMMHVFSSGNDGDQAAPDGIYSGIPGWANLSGTYKQAKNVLVAGGTDGGNLLPVGSAKGPAYDGRVKPELAAYGLDGTSNASALTSGISTLVQDAYRQQFGQTPPAVLVKTILINSADDIGNAHVDYSSGYGAVNALLAINAVREQRFRSGSAANGSGQDIALTVPAGTGQVKITLGWPDPPAAENAPKALVNDLDLWVTNAAGNRYEPWILSSFPDADSLQAPARRGRDTLNNTEQVTIDNPSGVIRVHISGASVPQGPQPFYISYQYTPRSYFRWDNPAPGSKLAAGSTIPLRWATSRTGTGTLYYSLDSVRWNTIILGQSLAEGTYSWQVPDVFSKVWLRMLLNDTAYVSQAFYVSPAPELHVGFDCTDSAMLYWPAIPNASGYEVYALTGTHLSVYTRTNNTSVIIPKATVGGTWFTISAIHRDGWTGVQANGLDYRNQGLSCYVSALLADPQDNQRVVLALSLGSLYNLRTIWWERLSAGSFTPLQSTPVSSGVTDYTITDDSPQQGINLYRVRLETTDGRMILSDTASAVILTDENAFFLYPNPVPNTLQLLSRSSTERLCRIVDISGREVRRLIVTNTQESIDVAGLAPGVYVLALYEGGKEVFVRKWVKL</sequence>
<dbReference type="PANTHER" id="PTHR43399:SF4">
    <property type="entry name" value="CELL WALL-ASSOCIATED PROTEASE"/>
    <property type="match status" value="1"/>
</dbReference>
<dbReference type="PANTHER" id="PTHR43399">
    <property type="entry name" value="SUBTILISIN-RELATED"/>
    <property type="match status" value="1"/>
</dbReference>
<evidence type="ECO:0000259" key="2">
    <source>
        <dbReference type="Pfam" id="PF00082"/>
    </source>
</evidence>
<proteinExistence type="inferred from homology"/>
<dbReference type="Pfam" id="PF18962">
    <property type="entry name" value="Por_Secre_tail"/>
    <property type="match status" value="1"/>
</dbReference>